<keyword evidence="3" id="KW-0547">Nucleotide-binding</keyword>
<dbReference type="PROSITE" id="PS51192">
    <property type="entry name" value="HELICASE_ATP_BIND_1"/>
    <property type="match status" value="1"/>
</dbReference>
<dbReference type="InterPro" id="IPR014001">
    <property type="entry name" value="Helicase_ATP-bd"/>
</dbReference>
<protein>
    <recommendedName>
        <fullName evidence="11">ATP-dependent DNA helicase RecQ</fullName>
        <ecNumber evidence="10">5.6.2.4</ecNumber>
    </recommendedName>
    <alternativeName>
        <fullName evidence="12">DNA 3'-5' helicase RecQ</fullName>
    </alternativeName>
</protein>
<dbReference type="Gene3D" id="3.40.50.300">
    <property type="entry name" value="P-loop containing nucleotide triphosphate hydrolases"/>
    <property type="match status" value="2"/>
</dbReference>
<dbReference type="GO" id="GO:0005694">
    <property type="term" value="C:chromosome"/>
    <property type="evidence" value="ECO:0007669"/>
    <property type="project" value="TreeGrafter"/>
</dbReference>
<evidence type="ECO:0000256" key="3">
    <source>
        <dbReference type="ARBA" id="ARBA00022741"/>
    </source>
</evidence>
<dbReference type="SMART" id="SM00487">
    <property type="entry name" value="DEXDc"/>
    <property type="match status" value="1"/>
</dbReference>
<evidence type="ECO:0000256" key="6">
    <source>
        <dbReference type="ARBA" id="ARBA00022840"/>
    </source>
</evidence>
<proteinExistence type="inferred from homology"/>
<evidence type="ECO:0000259" key="13">
    <source>
        <dbReference type="PROSITE" id="PS51192"/>
    </source>
</evidence>
<evidence type="ECO:0000313" key="16">
    <source>
        <dbReference type="Proteomes" id="UP000540685"/>
    </source>
</evidence>
<dbReference type="NCBIfam" id="TIGR00614">
    <property type="entry name" value="recQ_fam"/>
    <property type="match status" value="1"/>
</dbReference>
<dbReference type="GO" id="GO:0006281">
    <property type="term" value="P:DNA repair"/>
    <property type="evidence" value="ECO:0007669"/>
    <property type="project" value="TreeGrafter"/>
</dbReference>
<dbReference type="InterPro" id="IPR011545">
    <property type="entry name" value="DEAD/DEAH_box_helicase_dom"/>
</dbReference>
<evidence type="ECO:0000259" key="14">
    <source>
        <dbReference type="PROSITE" id="PS51194"/>
    </source>
</evidence>
<dbReference type="Pfam" id="PF00270">
    <property type="entry name" value="DEAD"/>
    <property type="match status" value="1"/>
</dbReference>
<dbReference type="InterPro" id="IPR027417">
    <property type="entry name" value="P-loop_NTPase"/>
</dbReference>
<dbReference type="GO" id="GO:0009378">
    <property type="term" value="F:four-way junction helicase activity"/>
    <property type="evidence" value="ECO:0007669"/>
    <property type="project" value="TreeGrafter"/>
</dbReference>
<dbReference type="Pfam" id="PF00271">
    <property type="entry name" value="Helicase_C"/>
    <property type="match status" value="1"/>
</dbReference>
<gene>
    <name evidence="15" type="ORF">F4562_006556</name>
</gene>
<comment type="caution">
    <text evidence="15">The sequence shown here is derived from an EMBL/GenBank/DDBJ whole genome shotgun (WGS) entry which is preliminary data.</text>
</comment>
<dbReference type="SMART" id="SM00490">
    <property type="entry name" value="HELICc"/>
    <property type="match status" value="1"/>
</dbReference>
<dbReference type="PANTHER" id="PTHR13710:SF105">
    <property type="entry name" value="ATP-DEPENDENT DNA HELICASE Q1"/>
    <property type="match status" value="1"/>
</dbReference>
<keyword evidence="2" id="KW-0479">Metal-binding</keyword>
<evidence type="ECO:0000256" key="5">
    <source>
        <dbReference type="ARBA" id="ARBA00022806"/>
    </source>
</evidence>
<dbReference type="GO" id="GO:0016787">
    <property type="term" value="F:hydrolase activity"/>
    <property type="evidence" value="ECO:0007669"/>
    <property type="project" value="UniProtKB-KW"/>
</dbReference>
<dbReference type="GO" id="GO:0003677">
    <property type="term" value="F:DNA binding"/>
    <property type="evidence" value="ECO:0007669"/>
    <property type="project" value="UniProtKB-KW"/>
</dbReference>
<evidence type="ECO:0000256" key="12">
    <source>
        <dbReference type="ARBA" id="ARBA00044550"/>
    </source>
</evidence>
<dbReference type="CDD" id="cd17920">
    <property type="entry name" value="DEXHc_RecQ"/>
    <property type="match status" value="1"/>
</dbReference>
<evidence type="ECO:0000256" key="2">
    <source>
        <dbReference type="ARBA" id="ARBA00022723"/>
    </source>
</evidence>
<keyword evidence="16" id="KW-1185">Reference proteome</keyword>
<dbReference type="Pfam" id="PF16124">
    <property type="entry name" value="RecQ_Zn_bind"/>
    <property type="match status" value="1"/>
</dbReference>
<keyword evidence="7" id="KW-0238">DNA-binding</keyword>
<evidence type="ECO:0000256" key="8">
    <source>
        <dbReference type="ARBA" id="ARBA00023235"/>
    </source>
</evidence>
<dbReference type="GO" id="GO:0005524">
    <property type="term" value="F:ATP binding"/>
    <property type="evidence" value="ECO:0007669"/>
    <property type="project" value="UniProtKB-KW"/>
</dbReference>
<keyword evidence="4 15" id="KW-0378">Hydrolase</keyword>
<keyword evidence="5 15" id="KW-0347">Helicase</keyword>
<sequence>MGVKDGSGARTRRLREVAREVFGWRELRPGQLEAMRHLLSGGDALVVMPTGSGKSAVYQVPALLLDGPTVVVSPLIALQRDQVAGLRGADAGGAVAVNSAQSGGGDSLDAVRAGTTEFVFLSPEQLAKPETVERLRAARPSLIAVDEAHCVAAWGHDFRPDYLRLGQVIERLGHPPVVALTATATPSVREEIVSALGLSDVRQIVRGFDRPNLDLEVRRFTSQEDLRRALVEDAASRSGLGLVYVATRRAAEEYADALREAGRRAEPYHAGMKAADRHRIHEMFRDDELDVVVATSAFGMGIDKPDVRYVLHAAPPESPDSYYQEIGRAGRDGEPSAAVLFYRPEDLGLRRFFAGGRADEELLLRVATLVHEHGGTVPARELREVLGIGATRLTRLVNLLERADAVEVTARGDLRRARGGPGPEEAVARAVELDDTRRRIDESRIDMMRGYAETTGCRRRFLLEYFGEPYERTCGACDTCRTGVSTEPEADGPYEMHARVHHSAWGEGMVMSRESDRITVLFDEVGYKTLSLEAVEREDLLTVE</sequence>
<evidence type="ECO:0000256" key="4">
    <source>
        <dbReference type="ARBA" id="ARBA00022801"/>
    </source>
</evidence>
<dbReference type="Proteomes" id="UP000540685">
    <property type="component" value="Unassembled WGS sequence"/>
</dbReference>
<evidence type="ECO:0000256" key="10">
    <source>
        <dbReference type="ARBA" id="ARBA00034808"/>
    </source>
</evidence>
<comment type="catalytic activity">
    <reaction evidence="9">
        <text>Couples ATP hydrolysis with the unwinding of duplex DNA by translocating in the 3'-5' direction.</text>
        <dbReference type="EC" id="5.6.2.4"/>
    </reaction>
</comment>
<evidence type="ECO:0000256" key="7">
    <source>
        <dbReference type="ARBA" id="ARBA00023125"/>
    </source>
</evidence>
<evidence type="ECO:0000313" key="15">
    <source>
        <dbReference type="EMBL" id="MBB5823494.1"/>
    </source>
</evidence>
<dbReference type="InterPro" id="IPR001650">
    <property type="entry name" value="Helicase_C-like"/>
</dbReference>
<organism evidence="15 16">
    <name type="scientific">Streptosporangium becharense</name>
    <dbReference type="NCBI Taxonomy" id="1816182"/>
    <lineage>
        <taxon>Bacteria</taxon>
        <taxon>Bacillati</taxon>
        <taxon>Actinomycetota</taxon>
        <taxon>Actinomycetes</taxon>
        <taxon>Streptosporangiales</taxon>
        <taxon>Streptosporangiaceae</taxon>
        <taxon>Streptosporangium</taxon>
    </lineage>
</organism>
<dbReference type="GO" id="GO:0006310">
    <property type="term" value="P:DNA recombination"/>
    <property type="evidence" value="ECO:0007669"/>
    <property type="project" value="InterPro"/>
</dbReference>
<dbReference type="PANTHER" id="PTHR13710">
    <property type="entry name" value="DNA HELICASE RECQ FAMILY MEMBER"/>
    <property type="match status" value="1"/>
</dbReference>
<dbReference type="PROSITE" id="PS51194">
    <property type="entry name" value="HELICASE_CTER"/>
    <property type="match status" value="1"/>
</dbReference>
<reference evidence="15 16" key="1">
    <citation type="submission" date="2020-08" db="EMBL/GenBank/DDBJ databases">
        <title>Sequencing the genomes of 1000 actinobacteria strains.</title>
        <authorList>
            <person name="Klenk H.-P."/>
        </authorList>
    </citation>
    <scope>NUCLEOTIDE SEQUENCE [LARGE SCALE GENOMIC DNA]</scope>
    <source>
        <strain evidence="15 16">DSM 46887</strain>
    </source>
</reference>
<evidence type="ECO:0000256" key="1">
    <source>
        <dbReference type="ARBA" id="ARBA00005446"/>
    </source>
</evidence>
<dbReference type="EC" id="5.6.2.4" evidence="10"/>
<comment type="similarity">
    <text evidence="1">Belongs to the helicase family. RecQ subfamily.</text>
</comment>
<feature type="domain" description="Helicase ATP-binding" evidence="13">
    <location>
        <begin position="35"/>
        <end position="202"/>
    </location>
</feature>
<keyword evidence="6" id="KW-0067">ATP-binding</keyword>
<dbReference type="RefSeq" id="WP_184546768.1">
    <property type="nucleotide sequence ID" value="NZ_JACHMP010000001.1"/>
</dbReference>
<dbReference type="GO" id="GO:0005737">
    <property type="term" value="C:cytoplasm"/>
    <property type="evidence" value="ECO:0007669"/>
    <property type="project" value="TreeGrafter"/>
</dbReference>
<dbReference type="InterPro" id="IPR004589">
    <property type="entry name" value="DNA_helicase_ATP-dep_RecQ"/>
</dbReference>
<dbReference type="SUPFAM" id="SSF52540">
    <property type="entry name" value="P-loop containing nucleoside triphosphate hydrolases"/>
    <property type="match status" value="1"/>
</dbReference>
<dbReference type="InterPro" id="IPR032284">
    <property type="entry name" value="RecQ_Zn-bd"/>
</dbReference>
<dbReference type="EMBL" id="JACHMP010000001">
    <property type="protein sequence ID" value="MBB5823494.1"/>
    <property type="molecule type" value="Genomic_DNA"/>
</dbReference>
<dbReference type="AlphaFoldDB" id="A0A7W9INW7"/>
<keyword evidence="8" id="KW-0413">Isomerase</keyword>
<accession>A0A7W9INW7</accession>
<evidence type="ECO:0000256" key="9">
    <source>
        <dbReference type="ARBA" id="ARBA00034617"/>
    </source>
</evidence>
<name>A0A7W9INW7_9ACTN</name>
<evidence type="ECO:0000256" key="11">
    <source>
        <dbReference type="ARBA" id="ARBA00044535"/>
    </source>
</evidence>
<dbReference type="GO" id="GO:0043138">
    <property type="term" value="F:3'-5' DNA helicase activity"/>
    <property type="evidence" value="ECO:0007669"/>
    <property type="project" value="UniProtKB-EC"/>
</dbReference>
<feature type="domain" description="Helicase C-terminal" evidence="14">
    <location>
        <begin position="225"/>
        <end position="374"/>
    </location>
</feature>
<dbReference type="GO" id="GO:0046872">
    <property type="term" value="F:metal ion binding"/>
    <property type="evidence" value="ECO:0007669"/>
    <property type="project" value="UniProtKB-KW"/>
</dbReference>